<feature type="binding site" evidence="6">
    <location>
        <position position="149"/>
    </location>
    <ligand>
        <name>a divalent metal cation</name>
        <dbReference type="ChEBI" id="CHEBI:60240"/>
        <label>1</label>
    </ligand>
</feature>
<dbReference type="Pfam" id="PF02810">
    <property type="entry name" value="SEC-C"/>
    <property type="match status" value="1"/>
</dbReference>
<feature type="binding site" evidence="6">
    <location>
        <position position="120"/>
    </location>
    <ligand>
        <name>substrate</name>
    </ligand>
</feature>
<dbReference type="InterPro" id="IPR004027">
    <property type="entry name" value="SEC_C_motif"/>
</dbReference>
<evidence type="ECO:0000256" key="2">
    <source>
        <dbReference type="ARBA" id="ARBA00022438"/>
    </source>
</evidence>
<dbReference type="KEGG" id="emt:CPZ25_004185"/>
<organism evidence="9 10">
    <name type="scientific">Eubacterium maltosivorans</name>
    <dbReference type="NCBI Taxonomy" id="2041044"/>
    <lineage>
        <taxon>Bacteria</taxon>
        <taxon>Bacillati</taxon>
        <taxon>Bacillota</taxon>
        <taxon>Clostridia</taxon>
        <taxon>Eubacteriales</taxon>
        <taxon>Eubacteriaceae</taxon>
        <taxon>Eubacterium</taxon>
    </lineage>
</organism>
<evidence type="ECO:0000313" key="9">
    <source>
        <dbReference type="EMBL" id="QCT70552.1"/>
    </source>
</evidence>
<feature type="domain" description="Peptidase M24" evidence="8">
    <location>
        <begin position="54"/>
        <end position="284"/>
    </location>
</feature>
<protein>
    <recommendedName>
        <fullName evidence="6 7">Methionine aminopeptidase</fullName>
        <shortName evidence="6">MAP</shortName>
        <shortName evidence="6">MetAP</shortName>
        <ecNumber evidence="6 7">3.4.11.18</ecNumber>
    </recommendedName>
    <alternativeName>
        <fullName evidence="6">Peptidase M</fullName>
    </alternativeName>
</protein>
<reference evidence="9 10" key="1">
    <citation type="submission" date="2018-05" db="EMBL/GenBank/DDBJ databases">
        <title>Genome comparison of Eubacterium sp.</title>
        <authorList>
            <person name="Feng Y."/>
            <person name="Sanchez-Andrea I."/>
            <person name="Stams A.J.M."/>
            <person name="De Vos W.M."/>
        </authorList>
    </citation>
    <scope>NUCLEOTIDE SEQUENCE [LARGE SCALE GENOMIC DNA]</scope>
    <source>
        <strain evidence="9 10">YI</strain>
    </source>
</reference>
<name>A0A4P9C7G9_EUBML</name>
<evidence type="ECO:0000256" key="1">
    <source>
        <dbReference type="ARBA" id="ARBA00002521"/>
    </source>
</evidence>
<dbReference type="Proteomes" id="UP000218387">
    <property type="component" value="Chromosome"/>
</dbReference>
<dbReference type="GO" id="GO:0070006">
    <property type="term" value="F:metalloaminopeptidase activity"/>
    <property type="evidence" value="ECO:0007669"/>
    <property type="project" value="UniProtKB-UniRule"/>
</dbReference>
<evidence type="ECO:0000259" key="8">
    <source>
        <dbReference type="Pfam" id="PF00557"/>
    </source>
</evidence>
<dbReference type="PRINTS" id="PR00599">
    <property type="entry name" value="MAPEPTIDASE"/>
</dbReference>
<keyword evidence="3 6" id="KW-0645">Protease</keyword>
<comment type="cofactor">
    <cofactor evidence="6">
        <name>Co(2+)</name>
        <dbReference type="ChEBI" id="CHEBI:48828"/>
    </cofactor>
    <cofactor evidence="6">
        <name>Zn(2+)</name>
        <dbReference type="ChEBI" id="CHEBI:29105"/>
    </cofactor>
    <cofactor evidence="6">
        <name>Mn(2+)</name>
        <dbReference type="ChEBI" id="CHEBI:29035"/>
    </cofactor>
    <cofactor evidence="6">
        <name>Fe(2+)</name>
        <dbReference type="ChEBI" id="CHEBI:29033"/>
    </cofactor>
    <text evidence="6">Binds 2 divalent metal cations per subunit. Has a high-affinity and a low affinity metal-binding site. The true nature of the physiological cofactor is under debate. The enzyme is active with cobalt, zinc, manganese or divalent iron ions. Most likely, methionine aminopeptidases function as mononuclear Fe(2+)-metalloproteases under physiological conditions, and the catalytically relevant metal-binding site has been assigned to the histidine-containing high-affinity site.</text>
</comment>
<dbReference type="AlphaFoldDB" id="A0A4P9C7G9"/>
<feature type="binding site" evidence="6">
    <location>
        <position position="245"/>
    </location>
    <ligand>
        <name>a divalent metal cation</name>
        <dbReference type="ChEBI" id="CHEBI:60240"/>
        <label>2</label>
        <note>catalytic</note>
    </ligand>
</feature>
<evidence type="ECO:0000313" key="10">
    <source>
        <dbReference type="Proteomes" id="UP000218387"/>
    </source>
</evidence>
<dbReference type="SUPFAM" id="SSF55920">
    <property type="entry name" value="Creatinase/aminopeptidase"/>
    <property type="match status" value="1"/>
</dbReference>
<keyword evidence="10" id="KW-1185">Reference proteome</keyword>
<dbReference type="NCBIfam" id="NF008970">
    <property type="entry name" value="PRK12318.1"/>
    <property type="match status" value="1"/>
</dbReference>
<dbReference type="EC" id="3.4.11.18" evidence="6 7"/>
<dbReference type="InterPro" id="IPR001714">
    <property type="entry name" value="Pept_M24_MAP"/>
</dbReference>
<dbReference type="InterPro" id="IPR002467">
    <property type="entry name" value="Pept_M24A_MAP1"/>
</dbReference>
<evidence type="ECO:0000256" key="6">
    <source>
        <dbReference type="HAMAP-Rule" id="MF_01974"/>
    </source>
</evidence>
<accession>A0A4P9C7G9</accession>
<proteinExistence type="inferred from homology"/>
<dbReference type="SUPFAM" id="SSF103642">
    <property type="entry name" value="Sec-C motif"/>
    <property type="match status" value="1"/>
</dbReference>
<evidence type="ECO:0000256" key="4">
    <source>
        <dbReference type="ARBA" id="ARBA00022723"/>
    </source>
</evidence>
<sequence>MQEIKIGRNDPCWCGSGKKYKKCHEEMDEKIAGFALKGHMVPKRSMLKTPEQIEGIRVSGKINIAVLDEVASQIKEGMTTEEIDKIVYDTTVKMGGRPAPLGFEGFPKSVCTSINEEVCHGIPSEHIVLRDGDIINVDVSTEYKGYYSDSSRMFCIGAVSPEKKKLVEVTRECVKKGLEQVKPWNFMGDVGNAVHEHALKNGYTVVQEIGGHGIGLDFHEEPFVSFVTRPGTEMLLVPGMVFTIEPMVNMGTDEIYQDDENGWTIYTDDGKPSAQWEVTVAVTETGHEVLVY</sequence>
<feature type="binding site" evidence="6">
    <location>
        <position position="277"/>
    </location>
    <ligand>
        <name>a divalent metal cation</name>
        <dbReference type="ChEBI" id="CHEBI:60240"/>
        <label>1</label>
    </ligand>
</feature>
<feature type="binding site" evidence="6">
    <location>
        <position position="138"/>
    </location>
    <ligand>
        <name>a divalent metal cation</name>
        <dbReference type="ChEBI" id="CHEBI:60240"/>
        <label>1</label>
    </ligand>
</feature>
<comment type="catalytic activity">
    <reaction evidence="6 7">
        <text>Release of N-terminal amino acids, preferentially methionine, from peptides and arylamides.</text>
        <dbReference type="EC" id="3.4.11.18"/>
    </reaction>
</comment>
<dbReference type="RefSeq" id="WP_058694378.1">
    <property type="nucleotide sequence ID" value="NZ_CABJDW020000005.1"/>
</dbReference>
<feature type="binding site" evidence="6">
    <location>
        <position position="219"/>
    </location>
    <ligand>
        <name>substrate</name>
    </ligand>
</feature>
<dbReference type="Gene3D" id="3.90.230.10">
    <property type="entry name" value="Creatinase/methionine aminopeptidase superfamily"/>
    <property type="match status" value="1"/>
</dbReference>
<keyword evidence="4 6" id="KW-0479">Metal-binding</keyword>
<keyword evidence="2 6" id="KW-0031">Aminopeptidase</keyword>
<dbReference type="GO" id="GO:0006508">
    <property type="term" value="P:proteolysis"/>
    <property type="evidence" value="ECO:0007669"/>
    <property type="project" value="UniProtKB-KW"/>
</dbReference>
<dbReference type="InterPro" id="IPR000994">
    <property type="entry name" value="Pept_M24"/>
</dbReference>
<dbReference type="PANTHER" id="PTHR43330:SF8">
    <property type="entry name" value="METHIONINE AMINOPEPTIDASE 1D, MITOCHONDRIAL"/>
    <property type="match status" value="1"/>
</dbReference>
<dbReference type="Gene3D" id="3.10.450.50">
    <property type="match status" value="1"/>
</dbReference>
<evidence type="ECO:0000256" key="7">
    <source>
        <dbReference type="RuleBase" id="RU003653"/>
    </source>
</evidence>
<gene>
    <name evidence="6" type="primary">map</name>
    <name evidence="9" type="ORF">CPZ25_004185</name>
</gene>
<feature type="binding site" evidence="6">
    <location>
        <position position="149"/>
    </location>
    <ligand>
        <name>a divalent metal cation</name>
        <dbReference type="ChEBI" id="CHEBI:60240"/>
        <label>2</label>
        <note>catalytic</note>
    </ligand>
</feature>
<dbReference type="GO" id="GO:0046872">
    <property type="term" value="F:metal ion binding"/>
    <property type="evidence" value="ECO:0007669"/>
    <property type="project" value="UniProtKB-UniRule"/>
</dbReference>
<dbReference type="InterPro" id="IPR036005">
    <property type="entry name" value="Creatinase/aminopeptidase-like"/>
</dbReference>
<evidence type="ECO:0000256" key="5">
    <source>
        <dbReference type="ARBA" id="ARBA00022801"/>
    </source>
</evidence>
<dbReference type="PANTHER" id="PTHR43330">
    <property type="entry name" value="METHIONINE AMINOPEPTIDASE"/>
    <property type="match status" value="1"/>
</dbReference>
<keyword evidence="5 6" id="KW-0378">Hydrolase</keyword>
<comment type="similarity">
    <text evidence="6">Belongs to the peptidase M24A family. Methionine aminopeptidase type 1 subfamily.</text>
</comment>
<dbReference type="GO" id="GO:0004239">
    <property type="term" value="F:initiator methionyl aminopeptidase activity"/>
    <property type="evidence" value="ECO:0007669"/>
    <property type="project" value="UniProtKB-UniRule"/>
</dbReference>
<comment type="function">
    <text evidence="1 6">Removes the N-terminal methionine from nascent proteins. The N-terminal methionine is often cleaved when the second residue in the primary sequence is small and uncharged (Met-Ala-, Cys, Gly, Pro, Ser, Thr, or Val). Requires deformylation of the N(alpha)-formylated initiator methionine before it can be hydrolyzed.</text>
</comment>
<evidence type="ECO:0000256" key="3">
    <source>
        <dbReference type="ARBA" id="ARBA00022670"/>
    </source>
</evidence>
<dbReference type="EMBL" id="CP029487">
    <property type="protein sequence ID" value="QCT70552.1"/>
    <property type="molecule type" value="Genomic_DNA"/>
</dbReference>
<feature type="binding site" evidence="6">
    <location>
        <position position="212"/>
    </location>
    <ligand>
        <name>a divalent metal cation</name>
        <dbReference type="ChEBI" id="CHEBI:60240"/>
        <label>2</label>
        <note>catalytic</note>
    </ligand>
</feature>
<dbReference type="HAMAP" id="MF_01974">
    <property type="entry name" value="MetAP_1"/>
    <property type="match status" value="1"/>
</dbReference>
<feature type="binding site" evidence="6">
    <location>
        <position position="277"/>
    </location>
    <ligand>
        <name>a divalent metal cation</name>
        <dbReference type="ChEBI" id="CHEBI:60240"/>
        <label>2</label>
        <note>catalytic</note>
    </ligand>
</feature>
<dbReference type="CDD" id="cd01086">
    <property type="entry name" value="MetAP1"/>
    <property type="match status" value="1"/>
</dbReference>
<dbReference type="NCBIfam" id="TIGR00500">
    <property type="entry name" value="met_pdase_I"/>
    <property type="match status" value="1"/>
</dbReference>
<dbReference type="Pfam" id="PF00557">
    <property type="entry name" value="Peptidase_M24"/>
    <property type="match status" value="1"/>
</dbReference>
<comment type="subunit">
    <text evidence="6">Monomer.</text>
</comment>